<evidence type="ECO:0000256" key="6">
    <source>
        <dbReference type="PROSITE-ProRule" id="PRU00433"/>
    </source>
</evidence>
<dbReference type="GO" id="GO:0005506">
    <property type="term" value="F:iron ion binding"/>
    <property type="evidence" value="ECO:0007669"/>
    <property type="project" value="InterPro"/>
</dbReference>
<dbReference type="EMBL" id="UGQA01000001">
    <property type="protein sequence ID" value="STY94821.1"/>
    <property type="molecule type" value="Genomic_DNA"/>
</dbReference>
<reference evidence="9 10" key="1">
    <citation type="submission" date="2018-06" db="EMBL/GenBank/DDBJ databases">
        <authorList>
            <consortium name="Pathogen Informatics"/>
            <person name="Doyle S."/>
        </authorList>
    </citation>
    <scope>NUCLEOTIDE SEQUENCE [LARGE SCALE GENOMIC DNA]</scope>
    <source>
        <strain evidence="9 10">NCTC11091</strain>
    </source>
</reference>
<dbReference type="RefSeq" id="WP_373279761.1">
    <property type="nucleotide sequence ID" value="NZ_MXAO01000049.1"/>
</dbReference>
<sequence length="203" mass="20676">MNRIHQAIVLSAASLLGLASVTVSQAADTASTTASTTAATATASAVSATASASAETASAAASTAAADKDDKPKIPQDPPQVQKLIALYPNLIARIAPQGKVCFEGQECDISITAALGAADADNPRDGKTIFEGVCHTCHEAGLLGAPKFGNKADWAPRIAKGINTLHDHALHGFNAMPAKGGNADLLDVEVTNAVDYMVENSK</sequence>
<dbReference type="GO" id="GO:0020037">
    <property type="term" value="F:heme binding"/>
    <property type="evidence" value="ECO:0007669"/>
    <property type="project" value="InterPro"/>
</dbReference>
<dbReference type="Gene3D" id="1.10.760.10">
    <property type="entry name" value="Cytochrome c-like domain"/>
    <property type="match status" value="1"/>
</dbReference>
<keyword evidence="4" id="KW-0249">Electron transport</keyword>
<feature type="chain" id="PRO_5017003311" evidence="7">
    <location>
        <begin position="27"/>
        <end position="203"/>
    </location>
</feature>
<evidence type="ECO:0000256" key="2">
    <source>
        <dbReference type="ARBA" id="ARBA00022617"/>
    </source>
</evidence>
<dbReference type="PANTHER" id="PTHR40942">
    <property type="match status" value="1"/>
</dbReference>
<evidence type="ECO:0000256" key="4">
    <source>
        <dbReference type="ARBA" id="ARBA00022982"/>
    </source>
</evidence>
<name>A0A378Q1Y5_9GAMM</name>
<organism evidence="9 10">
    <name type="scientific">Faucicola atlantae</name>
    <dbReference type="NCBI Taxonomy" id="34059"/>
    <lineage>
        <taxon>Bacteria</taxon>
        <taxon>Pseudomonadati</taxon>
        <taxon>Pseudomonadota</taxon>
        <taxon>Gammaproteobacteria</taxon>
        <taxon>Moraxellales</taxon>
        <taxon>Moraxellaceae</taxon>
        <taxon>Faucicola</taxon>
    </lineage>
</organism>
<protein>
    <submittedName>
        <fullName evidence="9">Cytochrome c555</fullName>
    </submittedName>
</protein>
<keyword evidence="7" id="KW-0732">Signal</keyword>
<dbReference type="Pfam" id="PF13442">
    <property type="entry name" value="Cytochrome_CBB3"/>
    <property type="match status" value="1"/>
</dbReference>
<feature type="domain" description="Cytochrome c" evidence="8">
    <location>
        <begin position="122"/>
        <end position="202"/>
    </location>
</feature>
<keyword evidence="5 6" id="KW-0408">Iron</keyword>
<dbReference type="InterPro" id="IPR009056">
    <property type="entry name" value="Cyt_c-like_dom"/>
</dbReference>
<evidence type="ECO:0000256" key="5">
    <source>
        <dbReference type="ARBA" id="ARBA00023004"/>
    </source>
</evidence>
<evidence type="ECO:0000313" key="9">
    <source>
        <dbReference type="EMBL" id="STY94821.1"/>
    </source>
</evidence>
<dbReference type="PANTHER" id="PTHR40942:SF4">
    <property type="entry name" value="CYTOCHROME C5"/>
    <property type="match status" value="1"/>
</dbReference>
<keyword evidence="2 6" id="KW-0349">Heme</keyword>
<dbReference type="GO" id="GO:0009055">
    <property type="term" value="F:electron transfer activity"/>
    <property type="evidence" value="ECO:0007669"/>
    <property type="project" value="InterPro"/>
</dbReference>
<dbReference type="PRINTS" id="PR00607">
    <property type="entry name" value="CYTCHROMECIE"/>
</dbReference>
<evidence type="ECO:0000259" key="8">
    <source>
        <dbReference type="PROSITE" id="PS51007"/>
    </source>
</evidence>
<evidence type="ECO:0000256" key="1">
    <source>
        <dbReference type="ARBA" id="ARBA00022448"/>
    </source>
</evidence>
<keyword evidence="1" id="KW-0813">Transport</keyword>
<gene>
    <name evidence="9" type="ORF">NCTC11091_00593</name>
</gene>
<dbReference type="Proteomes" id="UP000255193">
    <property type="component" value="Unassembled WGS sequence"/>
</dbReference>
<dbReference type="SUPFAM" id="SSF46626">
    <property type="entry name" value="Cytochrome c"/>
    <property type="match status" value="1"/>
</dbReference>
<dbReference type="InterPro" id="IPR036909">
    <property type="entry name" value="Cyt_c-like_dom_sf"/>
</dbReference>
<accession>A0A378Q1Y5</accession>
<dbReference type="PROSITE" id="PS51007">
    <property type="entry name" value="CYTC"/>
    <property type="match status" value="1"/>
</dbReference>
<dbReference type="InterPro" id="IPR002323">
    <property type="entry name" value="Cyt_CIE"/>
</dbReference>
<dbReference type="AlphaFoldDB" id="A0A378Q1Y5"/>
<evidence type="ECO:0000313" key="10">
    <source>
        <dbReference type="Proteomes" id="UP000255193"/>
    </source>
</evidence>
<evidence type="ECO:0000256" key="7">
    <source>
        <dbReference type="SAM" id="SignalP"/>
    </source>
</evidence>
<proteinExistence type="predicted"/>
<keyword evidence="3 6" id="KW-0479">Metal-binding</keyword>
<feature type="signal peptide" evidence="7">
    <location>
        <begin position="1"/>
        <end position="26"/>
    </location>
</feature>
<evidence type="ECO:0000256" key="3">
    <source>
        <dbReference type="ARBA" id="ARBA00022723"/>
    </source>
</evidence>